<feature type="region of interest" description="Disordered" evidence="1">
    <location>
        <begin position="41"/>
        <end position="87"/>
    </location>
</feature>
<evidence type="ECO:0000313" key="3">
    <source>
        <dbReference type="Proteomes" id="UP000324222"/>
    </source>
</evidence>
<dbReference type="AlphaFoldDB" id="A0A5B7HYR3"/>
<name>A0A5B7HYR3_PORTR</name>
<accession>A0A5B7HYR3</accession>
<keyword evidence="3" id="KW-1185">Reference proteome</keyword>
<gene>
    <name evidence="2" type="ORF">E2C01_072704</name>
</gene>
<sequence>MLTSLFHIPFSLFPPSLRVTLPPYISPSPPDPLPGFAASAGVRRAEGKRRAGYVKKGKMTGRKGERRKERESPVRCPGIPGIPPASE</sequence>
<organism evidence="2 3">
    <name type="scientific">Portunus trituberculatus</name>
    <name type="common">Swimming crab</name>
    <name type="synonym">Neptunus trituberculatus</name>
    <dbReference type="NCBI Taxonomy" id="210409"/>
    <lineage>
        <taxon>Eukaryota</taxon>
        <taxon>Metazoa</taxon>
        <taxon>Ecdysozoa</taxon>
        <taxon>Arthropoda</taxon>
        <taxon>Crustacea</taxon>
        <taxon>Multicrustacea</taxon>
        <taxon>Malacostraca</taxon>
        <taxon>Eumalacostraca</taxon>
        <taxon>Eucarida</taxon>
        <taxon>Decapoda</taxon>
        <taxon>Pleocyemata</taxon>
        <taxon>Brachyura</taxon>
        <taxon>Eubrachyura</taxon>
        <taxon>Portunoidea</taxon>
        <taxon>Portunidae</taxon>
        <taxon>Portuninae</taxon>
        <taxon>Portunus</taxon>
    </lineage>
</organism>
<dbReference type="Proteomes" id="UP000324222">
    <property type="component" value="Unassembled WGS sequence"/>
</dbReference>
<dbReference type="EMBL" id="VSRR010047906">
    <property type="protein sequence ID" value="MPC78221.1"/>
    <property type="molecule type" value="Genomic_DNA"/>
</dbReference>
<feature type="compositionally biased region" description="Basic and acidic residues" evidence="1">
    <location>
        <begin position="62"/>
        <end position="73"/>
    </location>
</feature>
<feature type="compositionally biased region" description="Basic residues" evidence="1">
    <location>
        <begin position="50"/>
        <end position="61"/>
    </location>
</feature>
<evidence type="ECO:0000313" key="2">
    <source>
        <dbReference type="EMBL" id="MPC78221.1"/>
    </source>
</evidence>
<protein>
    <submittedName>
        <fullName evidence="2">Uncharacterized protein</fullName>
    </submittedName>
</protein>
<reference evidence="2 3" key="1">
    <citation type="submission" date="2019-05" db="EMBL/GenBank/DDBJ databases">
        <title>Another draft genome of Portunus trituberculatus and its Hox gene families provides insights of decapod evolution.</title>
        <authorList>
            <person name="Jeong J.-H."/>
            <person name="Song I."/>
            <person name="Kim S."/>
            <person name="Choi T."/>
            <person name="Kim D."/>
            <person name="Ryu S."/>
            <person name="Kim W."/>
        </authorList>
    </citation>
    <scope>NUCLEOTIDE SEQUENCE [LARGE SCALE GENOMIC DNA]</scope>
    <source>
        <tissue evidence="2">Muscle</tissue>
    </source>
</reference>
<proteinExistence type="predicted"/>
<evidence type="ECO:0000256" key="1">
    <source>
        <dbReference type="SAM" id="MobiDB-lite"/>
    </source>
</evidence>
<comment type="caution">
    <text evidence="2">The sequence shown here is derived from an EMBL/GenBank/DDBJ whole genome shotgun (WGS) entry which is preliminary data.</text>
</comment>